<dbReference type="STRING" id="1458425.SRAA_0887"/>
<dbReference type="Pfam" id="PF00486">
    <property type="entry name" value="Trans_reg_C"/>
    <property type="match status" value="1"/>
</dbReference>
<feature type="domain" description="Response regulatory" evidence="6">
    <location>
        <begin position="2"/>
        <end position="116"/>
    </location>
</feature>
<evidence type="ECO:0000256" key="3">
    <source>
        <dbReference type="ARBA" id="ARBA00023163"/>
    </source>
</evidence>
<dbReference type="SUPFAM" id="SSF46894">
    <property type="entry name" value="C-terminal effector domain of the bipartite response regulators"/>
    <property type="match status" value="1"/>
</dbReference>
<dbReference type="PANTHER" id="PTHR48111">
    <property type="entry name" value="REGULATOR OF RPOS"/>
    <property type="match status" value="1"/>
</dbReference>
<dbReference type="AlphaFoldDB" id="A0A060NGA1"/>
<dbReference type="GO" id="GO:0032993">
    <property type="term" value="C:protein-DNA complex"/>
    <property type="evidence" value="ECO:0007669"/>
    <property type="project" value="TreeGrafter"/>
</dbReference>
<organism evidence="8 9">
    <name type="scientific">Serpentinimonas raichei</name>
    <dbReference type="NCBI Taxonomy" id="1458425"/>
    <lineage>
        <taxon>Bacteria</taxon>
        <taxon>Pseudomonadati</taxon>
        <taxon>Pseudomonadota</taxon>
        <taxon>Betaproteobacteria</taxon>
        <taxon>Burkholderiales</taxon>
        <taxon>Comamonadaceae</taxon>
        <taxon>Serpentinimonas</taxon>
    </lineage>
</organism>
<sequence>MKLLLIEDNLAMQASLQRSLQRRGIAVALCGDGRQALDAWAASAPDVVLLDLTLPGLDGLQVLQKARQAGFAAPVIILTARGTVGDRVLGLKTGADDYLPKPFDLDELEARVRALHRRSQSGAATPGSAAGVGTLPAFGGLRADPDSGAVYFEGRALDLAPREAALLRALLERPGRAIAKEQLLERVFPHADEIQPDAVEVVVYRLRKKIAHLGVELVTLRGLGYLLKSLE</sequence>
<evidence type="ECO:0000259" key="6">
    <source>
        <dbReference type="PROSITE" id="PS50110"/>
    </source>
</evidence>
<dbReference type="PANTHER" id="PTHR48111:SF67">
    <property type="entry name" value="TRANSCRIPTIONAL REGULATORY PROTEIN TCTD"/>
    <property type="match status" value="1"/>
</dbReference>
<reference evidence="8 9" key="1">
    <citation type="journal article" date="2014" name="Nat. Commun.">
        <title>Physiological and genomic features of highly alkaliphilic hydrogen-utilizing Betaproteobacteria from a continental serpentinizing site.</title>
        <authorList>
            <person name="Suzuki S."/>
            <person name="Kuenen J.G."/>
            <person name="Schipper K."/>
            <person name="van der Velde S."/>
            <person name="Ishii S."/>
            <person name="Wu A."/>
            <person name="Sorokin D.Y."/>
            <person name="Tenney A."/>
            <person name="Meng X.Y."/>
            <person name="Morrill P.L."/>
            <person name="Kamagata Y."/>
            <person name="Muyzer G."/>
            <person name="Nealson K.H."/>
        </authorList>
    </citation>
    <scope>NUCLEOTIDE SEQUENCE [LARGE SCALE GENOMIC DNA]</scope>
    <source>
        <strain evidence="8 9">A1</strain>
    </source>
</reference>
<dbReference type="EMBL" id="AP014568">
    <property type="protein sequence ID" value="BAO80741.1"/>
    <property type="molecule type" value="Genomic_DNA"/>
</dbReference>
<evidence type="ECO:0000259" key="7">
    <source>
        <dbReference type="PROSITE" id="PS51755"/>
    </source>
</evidence>
<dbReference type="Gene3D" id="6.10.250.690">
    <property type="match status" value="1"/>
</dbReference>
<dbReference type="InterPro" id="IPR001789">
    <property type="entry name" value="Sig_transdc_resp-reg_receiver"/>
</dbReference>
<keyword evidence="9" id="KW-1185">Reference proteome</keyword>
<dbReference type="InterPro" id="IPR016032">
    <property type="entry name" value="Sig_transdc_resp-reg_C-effctor"/>
</dbReference>
<evidence type="ECO:0000256" key="4">
    <source>
        <dbReference type="PROSITE-ProRule" id="PRU00169"/>
    </source>
</evidence>
<evidence type="ECO:0000256" key="1">
    <source>
        <dbReference type="ARBA" id="ARBA00023015"/>
    </source>
</evidence>
<keyword evidence="1" id="KW-0805">Transcription regulation</keyword>
<feature type="modified residue" description="4-aspartylphosphate" evidence="4">
    <location>
        <position position="51"/>
    </location>
</feature>
<dbReference type="GO" id="GO:0000156">
    <property type="term" value="F:phosphorelay response regulator activity"/>
    <property type="evidence" value="ECO:0007669"/>
    <property type="project" value="TreeGrafter"/>
</dbReference>
<dbReference type="SMART" id="SM00862">
    <property type="entry name" value="Trans_reg_C"/>
    <property type="match status" value="1"/>
</dbReference>
<feature type="domain" description="OmpR/PhoB-type" evidence="7">
    <location>
        <begin position="133"/>
        <end position="229"/>
    </location>
</feature>
<feature type="DNA-binding region" description="OmpR/PhoB-type" evidence="5">
    <location>
        <begin position="133"/>
        <end position="229"/>
    </location>
</feature>
<dbReference type="InterPro" id="IPR001867">
    <property type="entry name" value="OmpR/PhoB-type_DNA-bd"/>
</dbReference>
<evidence type="ECO:0000313" key="9">
    <source>
        <dbReference type="Proteomes" id="UP000067461"/>
    </source>
</evidence>
<dbReference type="Gene3D" id="3.40.50.2300">
    <property type="match status" value="1"/>
</dbReference>
<evidence type="ECO:0000256" key="2">
    <source>
        <dbReference type="ARBA" id="ARBA00023125"/>
    </source>
</evidence>
<dbReference type="InterPro" id="IPR039420">
    <property type="entry name" value="WalR-like"/>
</dbReference>
<keyword evidence="4" id="KW-0597">Phosphoprotein</keyword>
<dbReference type="PROSITE" id="PS51755">
    <property type="entry name" value="OMPR_PHOB"/>
    <property type="match status" value="1"/>
</dbReference>
<evidence type="ECO:0000313" key="8">
    <source>
        <dbReference type="EMBL" id="BAO80741.1"/>
    </source>
</evidence>
<gene>
    <name evidence="8" type="ORF">SRAA_0887</name>
</gene>
<dbReference type="CDD" id="cd00383">
    <property type="entry name" value="trans_reg_C"/>
    <property type="match status" value="1"/>
</dbReference>
<dbReference type="Pfam" id="PF00072">
    <property type="entry name" value="Response_reg"/>
    <property type="match status" value="1"/>
</dbReference>
<keyword evidence="2 5" id="KW-0238">DNA-binding</keyword>
<dbReference type="SMART" id="SM00448">
    <property type="entry name" value="REC"/>
    <property type="match status" value="1"/>
</dbReference>
<dbReference type="OrthoDB" id="9802426at2"/>
<dbReference type="PROSITE" id="PS50110">
    <property type="entry name" value="RESPONSE_REGULATORY"/>
    <property type="match status" value="1"/>
</dbReference>
<dbReference type="HOGENOM" id="CLU_000445_30_1_4"/>
<dbReference type="GO" id="GO:0000976">
    <property type="term" value="F:transcription cis-regulatory region binding"/>
    <property type="evidence" value="ECO:0007669"/>
    <property type="project" value="TreeGrafter"/>
</dbReference>
<dbReference type="Proteomes" id="UP000067461">
    <property type="component" value="Chromosome"/>
</dbReference>
<name>A0A060NGA1_9BURK</name>
<dbReference type="InterPro" id="IPR036388">
    <property type="entry name" value="WH-like_DNA-bd_sf"/>
</dbReference>
<dbReference type="RefSeq" id="WP_045531194.1">
    <property type="nucleotide sequence ID" value="NZ_AP014568.1"/>
</dbReference>
<dbReference type="GO" id="GO:0005829">
    <property type="term" value="C:cytosol"/>
    <property type="evidence" value="ECO:0007669"/>
    <property type="project" value="TreeGrafter"/>
</dbReference>
<evidence type="ECO:0000256" key="5">
    <source>
        <dbReference type="PROSITE-ProRule" id="PRU01091"/>
    </source>
</evidence>
<dbReference type="Gene3D" id="1.10.10.10">
    <property type="entry name" value="Winged helix-like DNA-binding domain superfamily/Winged helix DNA-binding domain"/>
    <property type="match status" value="1"/>
</dbReference>
<dbReference type="SUPFAM" id="SSF52172">
    <property type="entry name" value="CheY-like"/>
    <property type="match status" value="1"/>
</dbReference>
<accession>A0A060NGA1</accession>
<dbReference type="KEGG" id="cbaa:SRAA_0887"/>
<protein>
    <submittedName>
        <fullName evidence="8">Response regulators consisting of a CheY-like receiver domain and a winged-helix DNA-binding domain</fullName>
    </submittedName>
</protein>
<proteinExistence type="predicted"/>
<keyword evidence="3" id="KW-0804">Transcription</keyword>
<dbReference type="InterPro" id="IPR011006">
    <property type="entry name" value="CheY-like_superfamily"/>
</dbReference>
<dbReference type="GO" id="GO:0006355">
    <property type="term" value="P:regulation of DNA-templated transcription"/>
    <property type="evidence" value="ECO:0007669"/>
    <property type="project" value="InterPro"/>
</dbReference>